<accession>A0A0F2LZC8</accession>
<gene>
    <name evidence="1" type="ORF">SPSK_03815</name>
</gene>
<evidence type="ECO:0000313" key="2">
    <source>
        <dbReference type="Proteomes" id="UP000033710"/>
    </source>
</evidence>
<dbReference type="KEGG" id="ssck:SPSK_03815"/>
<dbReference type="RefSeq" id="XP_016584860.1">
    <property type="nucleotide sequence ID" value="XM_016730647.1"/>
</dbReference>
<proteinExistence type="predicted"/>
<protein>
    <submittedName>
        <fullName evidence="1">Uncharacterized protein</fullName>
    </submittedName>
</protein>
<dbReference type="EMBL" id="AXCR01000010">
    <property type="protein sequence ID" value="KJR82184.1"/>
    <property type="molecule type" value="Genomic_DNA"/>
</dbReference>
<organism evidence="1 2">
    <name type="scientific">Sporothrix schenckii 1099-18</name>
    <dbReference type="NCBI Taxonomy" id="1397361"/>
    <lineage>
        <taxon>Eukaryota</taxon>
        <taxon>Fungi</taxon>
        <taxon>Dikarya</taxon>
        <taxon>Ascomycota</taxon>
        <taxon>Pezizomycotina</taxon>
        <taxon>Sordariomycetes</taxon>
        <taxon>Sordariomycetidae</taxon>
        <taxon>Ophiostomatales</taxon>
        <taxon>Ophiostomataceae</taxon>
        <taxon>Sporothrix</taxon>
    </lineage>
</organism>
<reference evidence="1 2" key="2">
    <citation type="journal article" date="2015" name="Eukaryot. Cell">
        <title>Asexual propagation of a virulent clone complex in a human and feline outbreak of sporotrichosis.</title>
        <authorList>
            <person name="Teixeira Mde M."/>
            <person name="Rodrigues A.M."/>
            <person name="Tsui C.K."/>
            <person name="de Almeida L.G."/>
            <person name="Van Diepeningen A.D."/>
            <person name="van den Ende B.G."/>
            <person name="Fernandes G.F."/>
            <person name="Kano R."/>
            <person name="Hamelin R.C."/>
            <person name="Lopes-Bezerra L.M."/>
            <person name="Vasconcelos A.T."/>
            <person name="de Hoog S."/>
            <person name="de Camargo Z.P."/>
            <person name="Felipe M.S."/>
        </authorList>
    </citation>
    <scope>NUCLEOTIDE SEQUENCE [LARGE SCALE GENOMIC DNA]</scope>
    <source>
        <strain evidence="1 2">1099-18</strain>
    </source>
</reference>
<evidence type="ECO:0000313" key="1">
    <source>
        <dbReference type="EMBL" id="KJR82184.1"/>
    </source>
</evidence>
<name>A0A0F2LZC8_SPOSC</name>
<sequence>MAFVDGSWATLSLMCVGTFENAHLYSSIPAQNGAFISVYTVDFPVHAAVDAEQQRHEAEVLAHCAADYSAEA</sequence>
<dbReference type="GeneID" id="27665924"/>
<dbReference type="AlphaFoldDB" id="A0A0F2LZC8"/>
<comment type="caution">
    <text evidence="1">The sequence shown here is derived from an EMBL/GenBank/DDBJ whole genome shotgun (WGS) entry which is preliminary data.</text>
</comment>
<reference evidence="1 2" key="1">
    <citation type="journal article" date="2014" name="BMC Genomics">
        <title>Comparative genomics of the major fungal agents of human and animal Sporotrichosis: Sporothrix schenckii and Sporothrix brasiliensis.</title>
        <authorList>
            <person name="Teixeira M.M."/>
            <person name="de Almeida L.G."/>
            <person name="Kubitschek-Barreira P."/>
            <person name="Alves F.L."/>
            <person name="Kioshima E.S."/>
            <person name="Abadio A.K."/>
            <person name="Fernandes L."/>
            <person name="Derengowski L.S."/>
            <person name="Ferreira K.S."/>
            <person name="Souza R.C."/>
            <person name="Ruiz J.C."/>
            <person name="de Andrade N.C."/>
            <person name="Paes H.C."/>
            <person name="Nicola A.M."/>
            <person name="Albuquerque P."/>
            <person name="Gerber A.L."/>
            <person name="Martins V.P."/>
            <person name="Peconick L.D."/>
            <person name="Neto A.V."/>
            <person name="Chaucanez C.B."/>
            <person name="Silva P.A."/>
            <person name="Cunha O.L."/>
            <person name="de Oliveira F.F."/>
            <person name="dos Santos T.C."/>
            <person name="Barros A.L."/>
            <person name="Soares M.A."/>
            <person name="de Oliveira L.M."/>
            <person name="Marini M.M."/>
            <person name="Villalobos-Duno H."/>
            <person name="Cunha M.M."/>
            <person name="de Hoog S."/>
            <person name="da Silveira J.F."/>
            <person name="Henrissat B."/>
            <person name="Nino-Vega G.A."/>
            <person name="Cisalpino P.S."/>
            <person name="Mora-Montes H.M."/>
            <person name="Almeida S.R."/>
            <person name="Stajich J.E."/>
            <person name="Lopes-Bezerra L.M."/>
            <person name="Vasconcelos A.T."/>
            <person name="Felipe M.S."/>
        </authorList>
    </citation>
    <scope>NUCLEOTIDE SEQUENCE [LARGE SCALE GENOMIC DNA]</scope>
    <source>
        <strain evidence="1 2">1099-18</strain>
    </source>
</reference>
<dbReference type="Proteomes" id="UP000033710">
    <property type="component" value="Unassembled WGS sequence"/>
</dbReference>
<dbReference type="VEuPathDB" id="FungiDB:SPSK_03815"/>